<dbReference type="PROSITE" id="PS50941">
    <property type="entry name" value="CHIT_BIND_I_2"/>
    <property type="match status" value="2"/>
</dbReference>
<keyword evidence="7" id="KW-1015">Disulfide bond</keyword>
<keyword evidence="2 7" id="KW-0147">Chitin-binding</keyword>
<dbReference type="Gene3D" id="3.30.60.10">
    <property type="entry name" value="Endochitinase-like"/>
    <property type="match status" value="2"/>
</dbReference>
<evidence type="ECO:0000256" key="7">
    <source>
        <dbReference type="PROSITE-ProRule" id="PRU00261"/>
    </source>
</evidence>
<evidence type="ECO:0000259" key="10">
    <source>
        <dbReference type="PROSITE" id="PS51677"/>
    </source>
</evidence>
<dbReference type="InterPro" id="IPR001002">
    <property type="entry name" value="Chitin-bd_1"/>
</dbReference>
<accession>A0ABQ8EW71</accession>
<dbReference type="InterPro" id="IPR002509">
    <property type="entry name" value="NODB_dom"/>
</dbReference>
<keyword evidence="4 8" id="KW-0732">Signal</keyword>
<feature type="domain" description="Chitin-binding type-1" evidence="9">
    <location>
        <begin position="128"/>
        <end position="171"/>
    </location>
</feature>
<dbReference type="Gene3D" id="3.20.20.370">
    <property type="entry name" value="Glycoside hydrolase/deacetylase"/>
    <property type="match status" value="1"/>
</dbReference>
<dbReference type="SUPFAM" id="SSF57016">
    <property type="entry name" value="Plant lectins/antimicrobial peptides"/>
    <property type="match status" value="2"/>
</dbReference>
<evidence type="ECO:0000256" key="5">
    <source>
        <dbReference type="ARBA" id="ARBA00022801"/>
    </source>
</evidence>
<feature type="chain" id="PRO_5046777828" description="Carbohydrate esterase family 4 protein" evidence="8">
    <location>
        <begin position="20"/>
        <end position="408"/>
    </location>
</feature>
<comment type="caution">
    <text evidence="11">The sequence shown here is derived from an EMBL/GenBank/DDBJ whole genome shotgun (WGS) entry which is preliminary data.</text>
</comment>
<feature type="disulfide bond" evidence="7">
    <location>
        <begin position="86"/>
        <end position="100"/>
    </location>
</feature>
<evidence type="ECO:0000256" key="2">
    <source>
        <dbReference type="ARBA" id="ARBA00022669"/>
    </source>
</evidence>
<comment type="cofactor">
    <cofactor evidence="1">
        <name>Co(2+)</name>
        <dbReference type="ChEBI" id="CHEBI:48828"/>
    </cofactor>
</comment>
<feature type="disulfide bond" evidence="7">
    <location>
        <begin position="139"/>
        <end position="151"/>
    </location>
</feature>
<keyword evidence="6" id="KW-0119">Carbohydrate metabolism</keyword>
<dbReference type="EMBL" id="JAFCIX010000569">
    <property type="protein sequence ID" value="KAH6587075.1"/>
    <property type="molecule type" value="Genomic_DNA"/>
</dbReference>
<feature type="domain" description="Chitin-binding type-1" evidence="9">
    <location>
        <begin position="70"/>
        <end position="113"/>
    </location>
</feature>
<keyword evidence="5" id="KW-0378">Hydrolase</keyword>
<dbReference type="InterPro" id="IPR036861">
    <property type="entry name" value="Endochitinase-like_sf"/>
</dbReference>
<sequence length="408" mass="45537">MVAVANLLVTLIAISCVSGLYVRPQDEQYHDEQSQEEQSQYKKPKVCTGCSVNTVDIEVTADPNLPVSQNYQCGKEQNTRCPGLQCCSKDGYCGSGLAFCEVQCQPLYGSCQTPLPDSYLKSLPPSTNYRCGREFNTKCPNNGCCSKDGYCGSKSAQCGSGCQEGFGICKLPKFPKRPETDPDASVNVFGNCKAKNTIALMFEGGPNKEYMPLILAVLKAKNAKASFFINGLNDGDLHDSVSKELVKEAYSDGHLIGTASLSYVSPLELTLDKLYQEYKANDVLIWNIIGKTPVFARLPRSEYTEKILKSMATWGYRVVEATFDPKDYDHDSDENFVDRMDEEYSKKISSENGESHTVVHHQFVKGNADWIRKLLDKYQDQLGYKFVTIGECLGVPEKKWYHNKRPHL</sequence>
<protein>
    <recommendedName>
        <fullName evidence="13">Carbohydrate esterase family 4 protein</fullName>
    </recommendedName>
</protein>
<feature type="signal peptide" evidence="8">
    <location>
        <begin position="1"/>
        <end position="19"/>
    </location>
</feature>
<evidence type="ECO:0000313" key="11">
    <source>
        <dbReference type="EMBL" id="KAH6587075.1"/>
    </source>
</evidence>
<dbReference type="Proteomes" id="UP001648503">
    <property type="component" value="Unassembled WGS sequence"/>
</dbReference>
<proteinExistence type="predicted"/>
<evidence type="ECO:0000259" key="9">
    <source>
        <dbReference type="PROSITE" id="PS50941"/>
    </source>
</evidence>
<keyword evidence="12" id="KW-1185">Reference proteome</keyword>
<keyword evidence="3" id="KW-0479">Metal-binding</keyword>
<feature type="disulfide bond" evidence="7">
    <location>
        <begin position="144"/>
        <end position="158"/>
    </location>
</feature>
<reference evidence="11 12" key="1">
    <citation type="submission" date="2021-02" db="EMBL/GenBank/DDBJ databases">
        <title>Variation within the Batrachochytrium salamandrivorans European outbreak.</title>
        <authorList>
            <person name="Kelly M."/>
            <person name="Pasmans F."/>
            <person name="Shea T.P."/>
            <person name="Munoz J.F."/>
            <person name="Carranza S."/>
            <person name="Cuomo C.A."/>
            <person name="Martel A."/>
        </authorList>
    </citation>
    <scope>NUCLEOTIDE SEQUENCE [LARGE SCALE GENOMIC DNA]</scope>
    <source>
        <strain evidence="11 12">AMFP18/2</strain>
    </source>
</reference>
<dbReference type="CDD" id="cd00035">
    <property type="entry name" value="ChtBD1"/>
    <property type="match status" value="2"/>
</dbReference>
<dbReference type="PROSITE" id="PS51677">
    <property type="entry name" value="NODB"/>
    <property type="match status" value="1"/>
</dbReference>
<evidence type="ECO:0000313" key="12">
    <source>
        <dbReference type="Proteomes" id="UP001648503"/>
    </source>
</evidence>
<dbReference type="SMART" id="SM00270">
    <property type="entry name" value="ChtBD1"/>
    <property type="match status" value="2"/>
</dbReference>
<dbReference type="SUPFAM" id="SSF88713">
    <property type="entry name" value="Glycoside hydrolase/deacetylase"/>
    <property type="match status" value="1"/>
</dbReference>
<evidence type="ECO:0000256" key="1">
    <source>
        <dbReference type="ARBA" id="ARBA00001941"/>
    </source>
</evidence>
<evidence type="ECO:0000256" key="3">
    <source>
        <dbReference type="ARBA" id="ARBA00022723"/>
    </source>
</evidence>
<evidence type="ECO:0008006" key="13">
    <source>
        <dbReference type="Google" id="ProtNLM"/>
    </source>
</evidence>
<evidence type="ECO:0000256" key="6">
    <source>
        <dbReference type="ARBA" id="ARBA00023277"/>
    </source>
</evidence>
<dbReference type="Pfam" id="PF00187">
    <property type="entry name" value="Chitin_bind_1"/>
    <property type="match status" value="2"/>
</dbReference>
<dbReference type="Pfam" id="PF01522">
    <property type="entry name" value="Polysacc_deac_1"/>
    <property type="match status" value="1"/>
</dbReference>
<feature type="domain" description="NodB homology" evidence="10">
    <location>
        <begin position="196"/>
        <end position="387"/>
    </location>
</feature>
<organism evidence="11 12">
    <name type="scientific">Batrachochytrium salamandrivorans</name>
    <dbReference type="NCBI Taxonomy" id="1357716"/>
    <lineage>
        <taxon>Eukaryota</taxon>
        <taxon>Fungi</taxon>
        <taxon>Fungi incertae sedis</taxon>
        <taxon>Chytridiomycota</taxon>
        <taxon>Chytridiomycota incertae sedis</taxon>
        <taxon>Chytridiomycetes</taxon>
        <taxon>Rhizophydiales</taxon>
        <taxon>Rhizophydiales incertae sedis</taxon>
        <taxon>Batrachochytrium</taxon>
    </lineage>
</organism>
<dbReference type="InterPro" id="IPR011330">
    <property type="entry name" value="Glyco_hydro/deAcase_b/a-brl"/>
</dbReference>
<evidence type="ECO:0000256" key="8">
    <source>
        <dbReference type="SAM" id="SignalP"/>
    </source>
</evidence>
<dbReference type="PANTHER" id="PTHR46471:SF2">
    <property type="entry name" value="CHITIN DEACETYLASE-RELATED"/>
    <property type="match status" value="1"/>
</dbReference>
<feature type="disulfide bond" evidence="7">
    <location>
        <begin position="81"/>
        <end position="93"/>
    </location>
</feature>
<gene>
    <name evidence="11" type="ORF">BASA50_000122</name>
</gene>
<dbReference type="PANTHER" id="PTHR46471">
    <property type="entry name" value="CHITIN DEACETYLASE"/>
    <property type="match status" value="1"/>
</dbReference>
<comment type="caution">
    <text evidence="7">Lacks conserved residue(s) required for the propagation of feature annotation.</text>
</comment>
<name>A0ABQ8EW71_9FUNG</name>
<evidence type="ECO:0000256" key="4">
    <source>
        <dbReference type="ARBA" id="ARBA00022729"/>
    </source>
</evidence>